<sequence>MAGRNREFRDKLRGKQPLLATFVKTPHPNLIEVIGASGFDFLVLDGEHAPFERASIDLCVLAARAVDCPVIVRVPDGSPATILAVLDSGAAGILVPHVDTSEQAKAVVAAARYERGRGFAGTTRAAGYGQRSLAQHRREADSEVTVMCQIESPRAVGNASAIAEIEGVDALFVGRADLAVATGEDDFHSPEVTTMTQRVLALPNVATGLYCAPGEDAARWMSAGASFAVTGSEHALIQSGAALLRAGFDSAAADRDGRTLPHLEIEEG</sequence>
<comment type="caution">
    <text evidence="3">The sequence shown here is derived from an EMBL/GenBank/DDBJ whole genome shotgun (WGS) entry which is preliminary data.</text>
</comment>
<dbReference type="Proteomes" id="UP001430804">
    <property type="component" value="Unassembled WGS sequence"/>
</dbReference>
<keyword evidence="4" id="KW-1185">Reference proteome</keyword>
<dbReference type="PANTHER" id="PTHR30502:SF0">
    <property type="entry name" value="PHOSPHOENOLPYRUVATE CARBOXYLASE FAMILY PROTEIN"/>
    <property type="match status" value="1"/>
</dbReference>
<proteinExistence type="predicted"/>
<dbReference type="RefSeq" id="WP_219201097.1">
    <property type="nucleotide sequence ID" value="NZ_JAHWQX010000002.1"/>
</dbReference>
<evidence type="ECO:0000313" key="3">
    <source>
        <dbReference type="EMBL" id="MBW3097166.1"/>
    </source>
</evidence>
<dbReference type="PANTHER" id="PTHR30502">
    <property type="entry name" value="2-KETO-3-DEOXY-L-RHAMNONATE ALDOLASE"/>
    <property type="match status" value="1"/>
</dbReference>
<accession>A0ABS6WMI9</accession>
<gene>
    <name evidence="3" type="ORF">KY465_07730</name>
</gene>
<dbReference type="Pfam" id="PF03328">
    <property type="entry name" value="HpcH_HpaI"/>
    <property type="match status" value="1"/>
</dbReference>
<evidence type="ECO:0000313" key="4">
    <source>
        <dbReference type="Proteomes" id="UP001430804"/>
    </source>
</evidence>
<dbReference type="InterPro" id="IPR050251">
    <property type="entry name" value="HpcH-HpaI_aldolase"/>
</dbReference>
<evidence type="ECO:0000256" key="1">
    <source>
        <dbReference type="ARBA" id="ARBA00022723"/>
    </source>
</evidence>
<keyword evidence="1" id="KW-0479">Metal-binding</keyword>
<dbReference type="InterPro" id="IPR005000">
    <property type="entry name" value="Aldolase/citrate-lyase_domain"/>
</dbReference>
<feature type="domain" description="HpcH/HpaI aldolase/citrate lyase" evidence="2">
    <location>
        <begin position="21"/>
        <end position="233"/>
    </location>
</feature>
<reference evidence="3" key="1">
    <citation type="submission" date="2021-07" db="EMBL/GenBank/DDBJ databases">
        <title>Pseudohoeflea marina sp. nov. a polyhydroxyalcanoate-producing bacterium.</title>
        <authorList>
            <person name="Zheng W."/>
            <person name="Yu S."/>
            <person name="Huang Y."/>
        </authorList>
    </citation>
    <scope>NUCLEOTIDE SEQUENCE</scope>
    <source>
        <strain evidence="3">DP4N28-3</strain>
    </source>
</reference>
<organism evidence="3 4">
    <name type="scientific">Pseudohoeflea coraliihabitans</name>
    <dbReference type="NCBI Taxonomy" id="2860393"/>
    <lineage>
        <taxon>Bacteria</taxon>
        <taxon>Pseudomonadati</taxon>
        <taxon>Pseudomonadota</taxon>
        <taxon>Alphaproteobacteria</taxon>
        <taxon>Hyphomicrobiales</taxon>
        <taxon>Rhizobiaceae</taxon>
        <taxon>Pseudohoeflea</taxon>
    </lineage>
</organism>
<dbReference type="EMBL" id="JAHWQX010000002">
    <property type="protein sequence ID" value="MBW3097166.1"/>
    <property type="molecule type" value="Genomic_DNA"/>
</dbReference>
<protein>
    <submittedName>
        <fullName evidence="3">Aldolase</fullName>
    </submittedName>
</protein>
<evidence type="ECO:0000259" key="2">
    <source>
        <dbReference type="Pfam" id="PF03328"/>
    </source>
</evidence>
<name>A0ABS6WMI9_9HYPH</name>